<dbReference type="PANTHER" id="PTHR46579">
    <property type="entry name" value="F5/8 TYPE C DOMAIN-CONTAINING PROTEIN-RELATED"/>
    <property type="match status" value="1"/>
</dbReference>
<gene>
    <name evidence="1" type="ORF">OS493_031840</name>
</gene>
<protein>
    <submittedName>
        <fullName evidence="1">Uncharacterized protein</fullName>
    </submittedName>
</protein>
<dbReference type="PANTHER" id="PTHR46579:SF1">
    <property type="entry name" value="F5_8 TYPE C DOMAIN-CONTAINING PROTEIN"/>
    <property type="match status" value="1"/>
</dbReference>
<dbReference type="EMBL" id="MU827339">
    <property type="protein sequence ID" value="KAJ7353866.1"/>
    <property type="molecule type" value="Genomic_DNA"/>
</dbReference>
<dbReference type="Proteomes" id="UP001163046">
    <property type="component" value="Unassembled WGS sequence"/>
</dbReference>
<sequence length="269" mass="30502">MIDLSKASKLLKHFCIRIEELYGRRYETYNVHGLLHLVDRVNDLGPLWTHSCFCLRTSMENSGISFMEHNIAFEFFEALTSKGRLSHKKEHACDNIFVIGAIIKHTLTVQHRQLVEKEIGEISDVYKFKRITIDGRIIHCKEYKPGMRRNNYTVQYHLPSGSQVGHGHILYFIKCYVKCPNPVFCSDECPCKVATYRAIINSLIRDPNTVLSSDNITGASVPHIVPVSASANEIVAIPLQMISKICVHVDCGTNGISFVATFPNMFEKD</sequence>
<dbReference type="OrthoDB" id="5946119at2759"/>
<organism evidence="1 2">
    <name type="scientific">Desmophyllum pertusum</name>
    <dbReference type="NCBI Taxonomy" id="174260"/>
    <lineage>
        <taxon>Eukaryota</taxon>
        <taxon>Metazoa</taxon>
        <taxon>Cnidaria</taxon>
        <taxon>Anthozoa</taxon>
        <taxon>Hexacorallia</taxon>
        <taxon>Scleractinia</taxon>
        <taxon>Caryophylliina</taxon>
        <taxon>Caryophylliidae</taxon>
        <taxon>Desmophyllum</taxon>
    </lineage>
</organism>
<evidence type="ECO:0000313" key="2">
    <source>
        <dbReference type="Proteomes" id="UP001163046"/>
    </source>
</evidence>
<keyword evidence="2" id="KW-1185">Reference proteome</keyword>
<comment type="caution">
    <text evidence="1">The sequence shown here is derived from an EMBL/GenBank/DDBJ whole genome shotgun (WGS) entry which is preliminary data.</text>
</comment>
<evidence type="ECO:0000313" key="1">
    <source>
        <dbReference type="EMBL" id="KAJ7353866.1"/>
    </source>
</evidence>
<proteinExistence type="predicted"/>
<dbReference type="AlphaFoldDB" id="A0A9X0CIN1"/>
<name>A0A9X0CIN1_9CNID</name>
<accession>A0A9X0CIN1</accession>
<reference evidence="1" key="1">
    <citation type="submission" date="2023-01" db="EMBL/GenBank/DDBJ databases">
        <title>Genome assembly of the deep-sea coral Lophelia pertusa.</title>
        <authorList>
            <person name="Herrera S."/>
            <person name="Cordes E."/>
        </authorList>
    </citation>
    <scope>NUCLEOTIDE SEQUENCE</scope>
    <source>
        <strain evidence="1">USNM1676648</strain>
        <tissue evidence="1">Polyp</tissue>
    </source>
</reference>